<reference evidence="3" key="1">
    <citation type="journal article" date="2021" name="Nat. Commun.">
        <title>Genetic determinants of endophytism in the Arabidopsis root mycobiome.</title>
        <authorList>
            <person name="Mesny F."/>
            <person name="Miyauchi S."/>
            <person name="Thiergart T."/>
            <person name="Pickel B."/>
            <person name="Atanasova L."/>
            <person name="Karlsson M."/>
            <person name="Huettel B."/>
            <person name="Barry K.W."/>
            <person name="Haridas S."/>
            <person name="Chen C."/>
            <person name="Bauer D."/>
            <person name="Andreopoulos W."/>
            <person name="Pangilinan J."/>
            <person name="LaButti K."/>
            <person name="Riley R."/>
            <person name="Lipzen A."/>
            <person name="Clum A."/>
            <person name="Drula E."/>
            <person name="Henrissat B."/>
            <person name="Kohler A."/>
            <person name="Grigoriev I.V."/>
            <person name="Martin F.M."/>
            <person name="Hacquard S."/>
        </authorList>
    </citation>
    <scope>NUCLEOTIDE SEQUENCE</scope>
    <source>
        <strain evidence="3">MPI-CAGE-CH-0243</strain>
    </source>
</reference>
<feature type="domain" description="RING-type" evidence="2">
    <location>
        <begin position="296"/>
        <end position="345"/>
    </location>
</feature>
<dbReference type="EMBL" id="JAGMWT010000002">
    <property type="protein sequence ID" value="KAH7135521.1"/>
    <property type="molecule type" value="Genomic_DNA"/>
</dbReference>
<dbReference type="GO" id="GO:0008270">
    <property type="term" value="F:zinc ion binding"/>
    <property type="evidence" value="ECO:0007669"/>
    <property type="project" value="UniProtKB-KW"/>
</dbReference>
<dbReference type="OrthoDB" id="3687216at2759"/>
<dbReference type="AlphaFoldDB" id="A0A9P9EFB1"/>
<sequence length="436" mass="50167">MSTRRSAFTSIHKVSTRRSIFTKFQNSVHKLTLSRNPKKIFLDDLAQIEPLRTVIMQILHEAIGLSSASSKDRFDQFDLPETFSNLLVLGHNLDLTELNDDTVNYMYSTISRHITVSNHILQSLKGKDVPKAGIASYQDAKALYRSAVLLKTNLKYRIYKKRYFILPILNELLSEDAEAYREIQSHPIAAARVYWLQRPLNSDRKLDWNVSSNYLQSKLNRKYHNLISSMSSPEWNFFEAIVGYTTLRTQTFPALEAQLNNWGKLRAQGNLFIDHRDLVPLTECTSEAMQSNDPECCVCFFDFGPQYSRVDETEPAFKTTCGHFIGQDCAHKLVETRDFRCPICRQSLVDYKMALPDRLRTTYLQMAEIIVAIKDLDLKVNGYLLDGEQEIFDEQFGELLLELHSLAVAFAKHYKVAIVELKTPPRTVIDYASLRT</sequence>
<dbReference type="InterPro" id="IPR001841">
    <property type="entry name" value="Znf_RING"/>
</dbReference>
<dbReference type="Gene3D" id="3.30.40.10">
    <property type="entry name" value="Zinc/RING finger domain, C3HC4 (zinc finger)"/>
    <property type="match status" value="1"/>
</dbReference>
<keyword evidence="1" id="KW-0479">Metal-binding</keyword>
<keyword evidence="1" id="KW-0863">Zinc-finger</keyword>
<comment type="caution">
    <text evidence="3">The sequence shown here is derived from an EMBL/GenBank/DDBJ whole genome shotgun (WGS) entry which is preliminary data.</text>
</comment>
<evidence type="ECO:0000313" key="3">
    <source>
        <dbReference type="EMBL" id="KAH7135521.1"/>
    </source>
</evidence>
<organism evidence="3 4">
    <name type="scientific">Dendryphion nanum</name>
    <dbReference type="NCBI Taxonomy" id="256645"/>
    <lineage>
        <taxon>Eukaryota</taxon>
        <taxon>Fungi</taxon>
        <taxon>Dikarya</taxon>
        <taxon>Ascomycota</taxon>
        <taxon>Pezizomycotina</taxon>
        <taxon>Dothideomycetes</taxon>
        <taxon>Pleosporomycetidae</taxon>
        <taxon>Pleosporales</taxon>
        <taxon>Torulaceae</taxon>
        <taxon>Dendryphion</taxon>
    </lineage>
</organism>
<evidence type="ECO:0000313" key="4">
    <source>
        <dbReference type="Proteomes" id="UP000700596"/>
    </source>
</evidence>
<evidence type="ECO:0000256" key="1">
    <source>
        <dbReference type="PROSITE-ProRule" id="PRU00175"/>
    </source>
</evidence>
<keyword evidence="1" id="KW-0862">Zinc</keyword>
<accession>A0A9P9EFB1</accession>
<dbReference type="SUPFAM" id="SSF57850">
    <property type="entry name" value="RING/U-box"/>
    <property type="match status" value="1"/>
</dbReference>
<name>A0A9P9EFB1_9PLEO</name>
<dbReference type="PROSITE" id="PS50089">
    <property type="entry name" value="ZF_RING_2"/>
    <property type="match status" value="1"/>
</dbReference>
<proteinExistence type="predicted"/>
<evidence type="ECO:0000259" key="2">
    <source>
        <dbReference type="PROSITE" id="PS50089"/>
    </source>
</evidence>
<keyword evidence="4" id="KW-1185">Reference proteome</keyword>
<dbReference type="Proteomes" id="UP000700596">
    <property type="component" value="Unassembled WGS sequence"/>
</dbReference>
<gene>
    <name evidence="3" type="ORF">B0J11DRAFT_596642</name>
</gene>
<dbReference type="InterPro" id="IPR013083">
    <property type="entry name" value="Znf_RING/FYVE/PHD"/>
</dbReference>
<protein>
    <recommendedName>
        <fullName evidence="2">RING-type domain-containing protein</fullName>
    </recommendedName>
</protein>